<dbReference type="OrthoDB" id="10446964at2759"/>
<evidence type="ECO:0000313" key="1">
    <source>
        <dbReference type="EMBL" id="CAG2210220.1"/>
    </source>
</evidence>
<evidence type="ECO:0000313" key="2">
    <source>
        <dbReference type="Proteomes" id="UP000683360"/>
    </source>
</evidence>
<comment type="caution">
    <text evidence="1">The sequence shown here is derived from an EMBL/GenBank/DDBJ whole genome shotgun (WGS) entry which is preliminary data.</text>
</comment>
<organism evidence="1 2">
    <name type="scientific">Mytilus edulis</name>
    <name type="common">Blue mussel</name>
    <dbReference type="NCBI Taxonomy" id="6550"/>
    <lineage>
        <taxon>Eukaryota</taxon>
        <taxon>Metazoa</taxon>
        <taxon>Spiralia</taxon>
        <taxon>Lophotrochozoa</taxon>
        <taxon>Mollusca</taxon>
        <taxon>Bivalvia</taxon>
        <taxon>Autobranchia</taxon>
        <taxon>Pteriomorphia</taxon>
        <taxon>Mytilida</taxon>
        <taxon>Mytiloidea</taxon>
        <taxon>Mytilidae</taxon>
        <taxon>Mytilinae</taxon>
        <taxon>Mytilus</taxon>
    </lineage>
</organism>
<dbReference type="EMBL" id="CAJPWZ010001227">
    <property type="protein sequence ID" value="CAG2210220.1"/>
    <property type="molecule type" value="Genomic_DNA"/>
</dbReference>
<name>A0A8S3RMD4_MYTED</name>
<dbReference type="InterPro" id="IPR016187">
    <property type="entry name" value="CTDL_fold"/>
</dbReference>
<dbReference type="AlphaFoldDB" id="A0A8S3RMD4"/>
<gene>
    <name evidence="1" type="ORF">MEDL_24312</name>
</gene>
<dbReference type="InterPro" id="IPR016186">
    <property type="entry name" value="C-type_lectin-like/link_sf"/>
</dbReference>
<reference evidence="1" key="1">
    <citation type="submission" date="2021-03" db="EMBL/GenBank/DDBJ databases">
        <authorList>
            <person name="Bekaert M."/>
        </authorList>
    </citation>
    <scope>NUCLEOTIDE SEQUENCE</scope>
</reference>
<keyword evidence="2" id="KW-1185">Reference proteome</keyword>
<dbReference type="SUPFAM" id="SSF56436">
    <property type="entry name" value="C-type lectin-like"/>
    <property type="match status" value="1"/>
</dbReference>
<protein>
    <recommendedName>
        <fullName evidence="3">C-type lectin domain-containing protein</fullName>
    </recommendedName>
</protein>
<proteinExistence type="predicted"/>
<sequence>MSCVANVGQGGFNARRGGFNVGQDGLGLGGTRVYDDAETAAVIQTAPSYPAQVSIIDNPDIGIGDGGNSGFGGILTTVLPLLLLLGALGGGTTLKASPVSPDPVRPPVSSCPVCPTLVPRTCPSTREQCNPKAACPEGFSVVANANPNKCYLVGSDDVKNYGAASAFCASRGGSLFEHESSTELDSVRTLITEQCNPKAACPKGFSVVANAYPETNYKVKNTVSSYYLGFSDVGNTANDPVRIHSGRGLPAPVGSVIFDNSELDCVSVKKTGEYSAVTYCSGNAKVLCEERLVSKI</sequence>
<dbReference type="Proteomes" id="UP000683360">
    <property type="component" value="Unassembled WGS sequence"/>
</dbReference>
<dbReference type="Gene3D" id="3.10.100.10">
    <property type="entry name" value="Mannose-Binding Protein A, subunit A"/>
    <property type="match status" value="1"/>
</dbReference>
<evidence type="ECO:0008006" key="3">
    <source>
        <dbReference type="Google" id="ProtNLM"/>
    </source>
</evidence>
<accession>A0A8S3RMD4</accession>